<name>A0A1Q9LSD0_9PSEU</name>
<dbReference type="InterPro" id="IPR023509">
    <property type="entry name" value="DTD-like_sf"/>
</dbReference>
<dbReference type="EC" id="3.1.1.96" evidence="2"/>
<keyword evidence="2" id="KW-0378">Hydrolase</keyword>
<reference evidence="3 4" key="1">
    <citation type="submission" date="2016-10" db="EMBL/GenBank/DDBJ databases">
        <title>The Draft Genome Sequence of Actinokineospora bangkokensis 44EHWT reveals the biosynthetic pathway of antifungal compounds Thailandins with unusual extender unit butylmalonyl-CoA.</title>
        <authorList>
            <person name="Greule A."/>
            <person name="Intra B."/>
            <person name="Flemming S."/>
            <person name="Rommel M.G."/>
            <person name="Panbangred W."/>
            <person name="Bechthold A."/>
        </authorList>
    </citation>
    <scope>NUCLEOTIDE SEQUENCE [LARGE SCALE GENOMIC DNA]</scope>
    <source>
        <strain evidence="3 4">44EHW</strain>
    </source>
</reference>
<dbReference type="GO" id="GO:0051500">
    <property type="term" value="F:D-tyrosyl-tRNA(Tyr) deacylase activity"/>
    <property type="evidence" value="ECO:0007669"/>
    <property type="project" value="TreeGrafter"/>
</dbReference>
<dbReference type="GO" id="GO:0043908">
    <property type="term" value="F:Ser(Gly)-tRNA(Ala) hydrolase activity"/>
    <property type="evidence" value="ECO:0007669"/>
    <property type="project" value="UniProtKB-UniRule"/>
</dbReference>
<dbReference type="HAMAP" id="MF_00518">
    <property type="entry name" value="Deacylase_Dtd"/>
    <property type="match status" value="1"/>
</dbReference>
<evidence type="ECO:0000256" key="2">
    <source>
        <dbReference type="HAMAP-Rule" id="MF_00518"/>
    </source>
</evidence>
<comment type="function">
    <text evidence="2">An aminoacyl-tRNA editing enzyme that deacylates mischarged D-aminoacyl-tRNAs. Also deacylates mischarged glycyl-tRNA(Ala), protecting cells against glycine mischarging by AlaRS. Acts via tRNA-based rather than protein-based catalysis; rejects L-amino acids rather than detecting D-amino acids in the active site. By recycling D-aminoacyl-tRNA to D-amino acids and free tRNA molecules, this enzyme counteracts the toxicity associated with the formation of D-aminoacyl-tRNA entities in vivo and helps enforce protein L-homochirality.</text>
</comment>
<comment type="domain">
    <text evidence="2">A Gly-cisPro motif from one monomer fits into the active site of the other monomer to allow specific chiral rejection of L-amino acids.</text>
</comment>
<keyword evidence="2" id="KW-0963">Cytoplasm</keyword>
<sequence>MRAVVSRVTRASVSVAGEVVGAIDEPGLLVLLGVHADDAENAADAAAKCAEMSRKIHELRLLRGEESCADTGAPILVVSQFTLYGDTRKGRRPSWSAAARPEVAEPLVAAVVADLTARGARVRTGRFGAEMAVESVNDGPFTVLVEL</sequence>
<dbReference type="GO" id="GO:0106026">
    <property type="term" value="F:Gly-tRNA(Ala) deacylase activity"/>
    <property type="evidence" value="ECO:0007669"/>
    <property type="project" value="UniProtKB-UniRule"/>
</dbReference>
<dbReference type="RefSeq" id="WP_075973149.1">
    <property type="nucleotide sequence ID" value="NZ_MKQR01000005.1"/>
</dbReference>
<comment type="catalytic activity">
    <reaction evidence="2">
        <text>a D-aminoacyl-tRNA + H2O = a tRNA + a D-alpha-amino acid + H(+)</text>
        <dbReference type="Rhea" id="RHEA:13953"/>
        <dbReference type="Rhea" id="RHEA-COMP:10123"/>
        <dbReference type="Rhea" id="RHEA-COMP:10124"/>
        <dbReference type="ChEBI" id="CHEBI:15377"/>
        <dbReference type="ChEBI" id="CHEBI:15378"/>
        <dbReference type="ChEBI" id="CHEBI:59871"/>
        <dbReference type="ChEBI" id="CHEBI:78442"/>
        <dbReference type="ChEBI" id="CHEBI:79333"/>
        <dbReference type="EC" id="3.1.1.96"/>
    </reaction>
</comment>
<dbReference type="Proteomes" id="UP000186040">
    <property type="component" value="Unassembled WGS sequence"/>
</dbReference>
<dbReference type="STRING" id="1193682.BJP25_08045"/>
<dbReference type="GO" id="GO:0005737">
    <property type="term" value="C:cytoplasm"/>
    <property type="evidence" value="ECO:0007669"/>
    <property type="project" value="UniProtKB-SubCell"/>
</dbReference>
<dbReference type="EMBL" id="MKQR01000005">
    <property type="protein sequence ID" value="OLR94919.1"/>
    <property type="molecule type" value="Genomic_DNA"/>
</dbReference>
<keyword evidence="2" id="KW-0820">tRNA-binding</keyword>
<comment type="caution">
    <text evidence="3">The sequence shown here is derived from an EMBL/GenBank/DDBJ whole genome shotgun (WGS) entry which is preliminary data.</text>
</comment>
<keyword evidence="4" id="KW-1185">Reference proteome</keyword>
<dbReference type="SUPFAM" id="SSF69500">
    <property type="entry name" value="DTD-like"/>
    <property type="match status" value="1"/>
</dbReference>
<dbReference type="AlphaFoldDB" id="A0A1Q9LSD0"/>
<dbReference type="PANTHER" id="PTHR10472">
    <property type="entry name" value="D-TYROSYL-TRNA TYR DEACYLASE"/>
    <property type="match status" value="1"/>
</dbReference>
<accession>A0A1Q9LSD0</accession>
<dbReference type="PANTHER" id="PTHR10472:SF5">
    <property type="entry name" value="D-AMINOACYL-TRNA DEACYLASE 1"/>
    <property type="match status" value="1"/>
</dbReference>
<dbReference type="GO" id="GO:0019478">
    <property type="term" value="P:D-amino acid catabolic process"/>
    <property type="evidence" value="ECO:0007669"/>
    <property type="project" value="UniProtKB-UniRule"/>
</dbReference>
<gene>
    <name evidence="2" type="primary">dtd</name>
    <name evidence="3" type="ORF">BJP25_08045</name>
</gene>
<evidence type="ECO:0000256" key="1">
    <source>
        <dbReference type="ARBA" id="ARBA00009673"/>
    </source>
</evidence>
<evidence type="ECO:0000313" key="3">
    <source>
        <dbReference type="EMBL" id="OLR94919.1"/>
    </source>
</evidence>
<dbReference type="EC" id="3.1.1.-" evidence="2"/>
<keyword evidence="2" id="KW-0694">RNA-binding</keyword>
<comment type="similarity">
    <text evidence="1 2">Belongs to the DTD family.</text>
</comment>
<dbReference type="NCBIfam" id="TIGR00256">
    <property type="entry name" value="D-aminoacyl-tRNA deacylase"/>
    <property type="match status" value="1"/>
</dbReference>
<dbReference type="GO" id="GO:0000049">
    <property type="term" value="F:tRNA binding"/>
    <property type="evidence" value="ECO:0007669"/>
    <property type="project" value="UniProtKB-UniRule"/>
</dbReference>
<dbReference type="InterPro" id="IPR003732">
    <property type="entry name" value="Daa-tRNA_deacyls_DTD"/>
</dbReference>
<protein>
    <recommendedName>
        <fullName evidence="2">D-aminoacyl-tRNA deacylase</fullName>
        <shortName evidence="2">DTD</shortName>
        <ecNumber evidence="2">3.1.1.96</ecNumber>
    </recommendedName>
    <alternativeName>
        <fullName evidence="2">Gly-tRNA(Ala) deacylase</fullName>
        <ecNumber evidence="2">3.1.1.-</ecNumber>
    </alternativeName>
</protein>
<evidence type="ECO:0000313" key="4">
    <source>
        <dbReference type="Proteomes" id="UP000186040"/>
    </source>
</evidence>
<comment type="catalytic activity">
    <reaction evidence="2">
        <text>glycyl-tRNA(Ala) + H2O = tRNA(Ala) + glycine + H(+)</text>
        <dbReference type="Rhea" id="RHEA:53744"/>
        <dbReference type="Rhea" id="RHEA-COMP:9657"/>
        <dbReference type="Rhea" id="RHEA-COMP:13640"/>
        <dbReference type="ChEBI" id="CHEBI:15377"/>
        <dbReference type="ChEBI" id="CHEBI:15378"/>
        <dbReference type="ChEBI" id="CHEBI:57305"/>
        <dbReference type="ChEBI" id="CHEBI:78442"/>
        <dbReference type="ChEBI" id="CHEBI:78522"/>
    </reaction>
</comment>
<feature type="short sequence motif" description="Gly-cisPro motif, important for rejection of L-amino acids" evidence="2">
    <location>
        <begin position="139"/>
        <end position="140"/>
    </location>
</feature>
<dbReference type="OrthoDB" id="9801395at2"/>
<comment type="subcellular location">
    <subcellularLocation>
        <location evidence="2">Cytoplasm</location>
    </subcellularLocation>
</comment>
<dbReference type="Pfam" id="PF02580">
    <property type="entry name" value="Tyr_Deacylase"/>
    <property type="match status" value="1"/>
</dbReference>
<comment type="subunit">
    <text evidence="2">Homodimer.</text>
</comment>
<dbReference type="Gene3D" id="3.50.80.10">
    <property type="entry name" value="D-tyrosyl-tRNA(Tyr) deacylase"/>
    <property type="match status" value="1"/>
</dbReference>
<proteinExistence type="inferred from homology"/>
<organism evidence="3 4">
    <name type="scientific">Actinokineospora bangkokensis</name>
    <dbReference type="NCBI Taxonomy" id="1193682"/>
    <lineage>
        <taxon>Bacteria</taxon>
        <taxon>Bacillati</taxon>
        <taxon>Actinomycetota</taxon>
        <taxon>Actinomycetes</taxon>
        <taxon>Pseudonocardiales</taxon>
        <taxon>Pseudonocardiaceae</taxon>
        <taxon>Actinokineospora</taxon>
    </lineage>
</organism>